<organism evidence="1 2">
    <name type="scientific">Rangifer tarandus platyrhynchus</name>
    <name type="common">Svalbard reindeer</name>
    <dbReference type="NCBI Taxonomy" id="3082113"/>
    <lineage>
        <taxon>Eukaryota</taxon>
        <taxon>Metazoa</taxon>
        <taxon>Chordata</taxon>
        <taxon>Craniata</taxon>
        <taxon>Vertebrata</taxon>
        <taxon>Euteleostomi</taxon>
        <taxon>Mammalia</taxon>
        <taxon>Eutheria</taxon>
        <taxon>Laurasiatheria</taxon>
        <taxon>Artiodactyla</taxon>
        <taxon>Ruminantia</taxon>
        <taxon>Pecora</taxon>
        <taxon>Cervidae</taxon>
        <taxon>Odocoileinae</taxon>
        <taxon>Rangifer</taxon>
    </lineage>
</organism>
<proteinExistence type="predicted"/>
<protein>
    <submittedName>
        <fullName evidence="1">Uncharacterized protein</fullName>
    </submittedName>
</protein>
<keyword evidence="2" id="KW-1185">Reference proteome</keyword>
<reference evidence="1" key="1">
    <citation type="submission" date="2023-04" db="EMBL/GenBank/DDBJ databases">
        <authorList>
            <consortium name="ELIXIR-Norway"/>
        </authorList>
    </citation>
    <scope>NUCLEOTIDE SEQUENCE [LARGE SCALE GENOMIC DNA]</scope>
</reference>
<dbReference type="Proteomes" id="UP001176941">
    <property type="component" value="Chromosome 34"/>
</dbReference>
<gene>
    <name evidence="1" type="ORF">MRATA1EN1_LOCUS22726</name>
</gene>
<evidence type="ECO:0000313" key="1">
    <source>
        <dbReference type="EMBL" id="CAI9173764.1"/>
    </source>
</evidence>
<name>A0ABN8ZJ21_RANTA</name>
<dbReference type="EMBL" id="OX460345">
    <property type="protein sequence ID" value="CAI9173764.1"/>
    <property type="molecule type" value="Genomic_DNA"/>
</dbReference>
<accession>A0ABN8ZJ21</accession>
<evidence type="ECO:0000313" key="2">
    <source>
        <dbReference type="Proteomes" id="UP001176941"/>
    </source>
</evidence>
<sequence>MGFPPKGDVTVTTDIPKASVCWDLTFTAVIAFLSVCFPRLLSQSTTDSDTVYVAETTEMLALSILPSRSQSKVDLHPVFSPWARLCPKLLFMRA</sequence>